<protein>
    <recommendedName>
        <fullName evidence="6">Trehalose 6-phosphate phosphatase</fullName>
        <ecNumber evidence="6">3.1.3.12</ecNumber>
    </recommendedName>
</protein>
<evidence type="ECO:0000256" key="2">
    <source>
        <dbReference type="ARBA" id="ARBA00005199"/>
    </source>
</evidence>
<organism evidence="7 8">
    <name type="scientific">Arthrobacter mangrovi</name>
    <dbReference type="NCBI Taxonomy" id="2966350"/>
    <lineage>
        <taxon>Bacteria</taxon>
        <taxon>Bacillati</taxon>
        <taxon>Actinomycetota</taxon>
        <taxon>Actinomycetes</taxon>
        <taxon>Micrococcales</taxon>
        <taxon>Micrococcaceae</taxon>
        <taxon>Arthrobacter</taxon>
    </lineage>
</organism>
<comment type="pathway">
    <text evidence="2 6">Glycan biosynthesis; trehalose biosynthesis.</text>
</comment>
<dbReference type="InterPro" id="IPR023214">
    <property type="entry name" value="HAD_sf"/>
</dbReference>
<comment type="cofactor">
    <cofactor evidence="6">
        <name>Mg(2+)</name>
        <dbReference type="ChEBI" id="CHEBI:18420"/>
    </cofactor>
</comment>
<sequence length="265" mass="27470">MKDGLAPELLEALRAISRTQRLLVALDFDGTLAPIVERAEHARALPASAAAVRELAALPRTYTAFISGRALDSLRVVASPGEETLLIGSHGAEVFTGPGSPALTLDDAQALALREATAVVESVVATYPGTRLEAKPAGVVLHTRTADDDVALAATESARKQLAAIAGVHLKDGKRVLETSVISSDKGQGIELLRGATDATAVVFAGDDVTDEDAIGALGPQDLGIRIGPGASRAAHRVDSPEDFTAVLEALSELRRTAVESGVQY</sequence>
<evidence type="ECO:0000256" key="3">
    <source>
        <dbReference type="ARBA" id="ARBA00008770"/>
    </source>
</evidence>
<dbReference type="InterPro" id="IPR003337">
    <property type="entry name" value="Trehalose_PPase"/>
</dbReference>
<keyword evidence="6" id="KW-0479">Metal-binding</keyword>
<dbReference type="SUPFAM" id="SSF56784">
    <property type="entry name" value="HAD-like"/>
    <property type="match status" value="1"/>
</dbReference>
<keyword evidence="6" id="KW-0460">Magnesium</keyword>
<evidence type="ECO:0000256" key="4">
    <source>
        <dbReference type="ARBA" id="ARBA00022801"/>
    </source>
</evidence>
<dbReference type="EC" id="3.1.3.12" evidence="6"/>
<proteinExistence type="inferred from homology"/>
<accession>A0ABQ5N063</accession>
<dbReference type="InterPro" id="IPR036412">
    <property type="entry name" value="HAD-like_sf"/>
</dbReference>
<evidence type="ECO:0000256" key="6">
    <source>
        <dbReference type="RuleBase" id="RU361117"/>
    </source>
</evidence>
<dbReference type="NCBIfam" id="TIGR01484">
    <property type="entry name" value="HAD-SF-IIB"/>
    <property type="match status" value="1"/>
</dbReference>
<dbReference type="NCBIfam" id="TIGR00685">
    <property type="entry name" value="T6PP"/>
    <property type="match status" value="1"/>
</dbReference>
<dbReference type="InterPro" id="IPR006379">
    <property type="entry name" value="HAD-SF_hydro_IIB"/>
</dbReference>
<evidence type="ECO:0000256" key="1">
    <source>
        <dbReference type="ARBA" id="ARBA00000500"/>
    </source>
</evidence>
<comment type="caution">
    <text evidence="7">The sequence shown here is derived from an EMBL/GenBank/DDBJ whole genome shotgun (WGS) entry which is preliminary data.</text>
</comment>
<name>A0ABQ5N063_9MICC</name>
<keyword evidence="4 6" id="KW-0378">Hydrolase</keyword>
<comment type="catalytic activity">
    <reaction evidence="1 6">
        <text>alpha,alpha-trehalose 6-phosphate + H2O = alpha,alpha-trehalose + phosphate</text>
        <dbReference type="Rhea" id="RHEA:23420"/>
        <dbReference type="ChEBI" id="CHEBI:15377"/>
        <dbReference type="ChEBI" id="CHEBI:16551"/>
        <dbReference type="ChEBI" id="CHEBI:43474"/>
        <dbReference type="ChEBI" id="CHEBI:58429"/>
        <dbReference type="EC" id="3.1.3.12"/>
    </reaction>
</comment>
<dbReference type="Gene3D" id="3.30.70.1020">
    <property type="entry name" value="Trehalose-6-phosphate phosphatase related protein, domain 2"/>
    <property type="match status" value="1"/>
</dbReference>
<dbReference type="InterPro" id="IPR044651">
    <property type="entry name" value="OTSB-like"/>
</dbReference>
<evidence type="ECO:0000313" key="8">
    <source>
        <dbReference type="Proteomes" id="UP001209654"/>
    </source>
</evidence>
<gene>
    <name evidence="7" type="primary">otsB</name>
    <name evidence="7" type="ORF">AHIS1636_39840</name>
</gene>
<evidence type="ECO:0000313" key="7">
    <source>
        <dbReference type="EMBL" id="GLB69538.1"/>
    </source>
</evidence>
<reference evidence="7 8" key="1">
    <citation type="journal article" date="2023" name="Int. J. Syst. Evol. Microbiol.">
        <title>Arthrobacter mangrovi sp. nov., an actinobacterium isolated from the rhizosphere of a mangrove.</title>
        <authorList>
            <person name="Hamada M."/>
            <person name="Saitou S."/>
            <person name="Enomoto N."/>
            <person name="Nanri K."/>
            <person name="Hidaka K."/>
            <person name="Miura T."/>
            <person name="Tamura T."/>
        </authorList>
    </citation>
    <scope>NUCLEOTIDE SEQUENCE [LARGE SCALE GENOMIC DNA]</scope>
    <source>
        <strain evidence="7 8">NBRC 112813</strain>
    </source>
</reference>
<evidence type="ECO:0000256" key="5">
    <source>
        <dbReference type="ARBA" id="ARBA00024179"/>
    </source>
</evidence>
<dbReference type="EMBL" id="BRVS01000041">
    <property type="protein sequence ID" value="GLB69538.1"/>
    <property type="molecule type" value="Genomic_DNA"/>
</dbReference>
<comment type="function">
    <text evidence="5 6">Removes the phosphate from trehalose 6-phosphate to produce free trehalose.</text>
</comment>
<dbReference type="RefSeq" id="WP_264797638.1">
    <property type="nucleotide sequence ID" value="NZ_BRVS01000041.1"/>
</dbReference>
<dbReference type="PANTHER" id="PTHR43768:SF3">
    <property type="entry name" value="TREHALOSE 6-PHOSPHATE PHOSPHATASE"/>
    <property type="match status" value="1"/>
</dbReference>
<keyword evidence="8" id="KW-1185">Reference proteome</keyword>
<dbReference type="PANTHER" id="PTHR43768">
    <property type="entry name" value="TREHALOSE 6-PHOSPHATE PHOSPHATASE"/>
    <property type="match status" value="1"/>
</dbReference>
<dbReference type="Proteomes" id="UP001209654">
    <property type="component" value="Unassembled WGS sequence"/>
</dbReference>
<dbReference type="Pfam" id="PF02358">
    <property type="entry name" value="Trehalose_PPase"/>
    <property type="match status" value="1"/>
</dbReference>
<dbReference type="Gene3D" id="3.40.50.1000">
    <property type="entry name" value="HAD superfamily/HAD-like"/>
    <property type="match status" value="1"/>
</dbReference>
<comment type="similarity">
    <text evidence="3 6">Belongs to the trehalose phosphatase family.</text>
</comment>